<dbReference type="AlphaFoldDB" id="X1FEY4"/>
<dbReference type="Pfam" id="PF00857">
    <property type="entry name" value="Isochorismatase"/>
    <property type="match status" value="1"/>
</dbReference>
<dbReference type="GO" id="GO:0016787">
    <property type="term" value="F:hydrolase activity"/>
    <property type="evidence" value="ECO:0007669"/>
    <property type="project" value="UniProtKB-KW"/>
</dbReference>
<evidence type="ECO:0000259" key="2">
    <source>
        <dbReference type="Pfam" id="PF00857"/>
    </source>
</evidence>
<sequence>MRGDYITFKNAKDKTAEWMEELEVNRKRHKDFIFKPEVSTLLVIDMQNYFLDDNAHAFIPVGKFILSQIKKLVEKYYEKNLPVIFTRYCVLKEDPDDIMNKWWGSVLMVDDPESFITKELNTDRGKVVLKPGYSAFFKTELERMLISKCVKQLLICGVMTHLCCETTAREAFQRGYEVYFTV</sequence>
<dbReference type="CDD" id="cd00431">
    <property type="entry name" value="cysteine_hydrolases"/>
    <property type="match status" value="1"/>
</dbReference>
<organism evidence="3">
    <name type="scientific">marine sediment metagenome</name>
    <dbReference type="NCBI Taxonomy" id="412755"/>
    <lineage>
        <taxon>unclassified sequences</taxon>
        <taxon>metagenomes</taxon>
        <taxon>ecological metagenomes</taxon>
    </lineage>
</organism>
<dbReference type="Gene3D" id="3.40.50.850">
    <property type="entry name" value="Isochorismatase-like"/>
    <property type="match status" value="1"/>
</dbReference>
<dbReference type="InterPro" id="IPR000868">
    <property type="entry name" value="Isochorismatase-like_dom"/>
</dbReference>
<name>X1FEY4_9ZZZZ</name>
<evidence type="ECO:0000256" key="1">
    <source>
        <dbReference type="ARBA" id="ARBA00022801"/>
    </source>
</evidence>
<dbReference type="SUPFAM" id="SSF52499">
    <property type="entry name" value="Isochorismatase-like hydrolases"/>
    <property type="match status" value="1"/>
</dbReference>
<keyword evidence="1" id="KW-0378">Hydrolase</keyword>
<gene>
    <name evidence="3" type="ORF">S03H2_03768</name>
</gene>
<accession>X1FEY4</accession>
<dbReference type="InterPro" id="IPR050272">
    <property type="entry name" value="Isochorismatase-like_hydrls"/>
</dbReference>
<dbReference type="PANTHER" id="PTHR43540:SF6">
    <property type="entry name" value="ISOCHORISMATASE-LIKE DOMAIN-CONTAINING PROTEIN"/>
    <property type="match status" value="1"/>
</dbReference>
<dbReference type="InterPro" id="IPR036380">
    <property type="entry name" value="Isochorismatase-like_sf"/>
</dbReference>
<protein>
    <recommendedName>
        <fullName evidence="2">Isochorismatase-like domain-containing protein</fullName>
    </recommendedName>
</protein>
<feature type="domain" description="Isochorismatase-like" evidence="2">
    <location>
        <begin position="40"/>
        <end position="180"/>
    </location>
</feature>
<feature type="non-terminal residue" evidence="3">
    <location>
        <position position="182"/>
    </location>
</feature>
<proteinExistence type="predicted"/>
<comment type="caution">
    <text evidence="3">The sequence shown here is derived from an EMBL/GenBank/DDBJ whole genome shotgun (WGS) entry which is preliminary data.</text>
</comment>
<dbReference type="PANTHER" id="PTHR43540">
    <property type="entry name" value="PEROXYUREIDOACRYLATE/UREIDOACRYLATE AMIDOHYDROLASE-RELATED"/>
    <property type="match status" value="1"/>
</dbReference>
<evidence type="ECO:0000313" key="3">
    <source>
        <dbReference type="EMBL" id="GAH31080.1"/>
    </source>
</evidence>
<dbReference type="EMBL" id="BARU01001427">
    <property type="protein sequence ID" value="GAH31080.1"/>
    <property type="molecule type" value="Genomic_DNA"/>
</dbReference>
<reference evidence="3" key="1">
    <citation type="journal article" date="2014" name="Front. Microbiol.">
        <title>High frequency of phylogenetically diverse reductive dehalogenase-homologous genes in deep subseafloor sedimentary metagenomes.</title>
        <authorList>
            <person name="Kawai M."/>
            <person name="Futagami T."/>
            <person name="Toyoda A."/>
            <person name="Takaki Y."/>
            <person name="Nishi S."/>
            <person name="Hori S."/>
            <person name="Arai W."/>
            <person name="Tsubouchi T."/>
            <person name="Morono Y."/>
            <person name="Uchiyama I."/>
            <person name="Ito T."/>
            <person name="Fujiyama A."/>
            <person name="Inagaki F."/>
            <person name="Takami H."/>
        </authorList>
    </citation>
    <scope>NUCLEOTIDE SEQUENCE</scope>
    <source>
        <strain evidence="3">Expedition CK06-06</strain>
    </source>
</reference>